<protein>
    <submittedName>
        <fullName evidence="1">Uncharacterized protein</fullName>
    </submittedName>
</protein>
<dbReference type="EMBL" id="AZDZ01000009">
    <property type="protein sequence ID" value="KRK80055.1"/>
    <property type="molecule type" value="Genomic_DNA"/>
</dbReference>
<reference evidence="1 2" key="1">
    <citation type="journal article" date="2015" name="Genome Announc.">
        <title>Expanding the biotechnology potential of lactobacilli through comparative genomics of 213 strains and associated genera.</title>
        <authorList>
            <person name="Sun Z."/>
            <person name="Harris H.M."/>
            <person name="McCann A."/>
            <person name="Guo C."/>
            <person name="Argimon S."/>
            <person name="Zhang W."/>
            <person name="Yang X."/>
            <person name="Jeffery I.B."/>
            <person name="Cooney J.C."/>
            <person name="Kagawa T.F."/>
            <person name="Liu W."/>
            <person name="Song Y."/>
            <person name="Salvetti E."/>
            <person name="Wrobel A."/>
            <person name="Rasinkangas P."/>
            <person name="Parkhill J."/>
            <person name="Rea M.C."/>
            <person name="O'Sullivan O."/>
            <person name="Ritari J."/>
            <person name="Douillard F.P."/>
            <person name="Paul Ross R."/>
            <person name="Yang R."/>
            <person name="Briner A.E."/>
            <person name="Felis G.E."/>
            <person name="de Vos W.M."/>
            <person name="Barrangou R."/>
            <person name="Klaenhammer T.R."/>
            <person name="Caufield P.W."/>
            <person name="Cui Y."/>
            <person name="Zhang H."/>
            <person name="O'Toole P.W."/>
        </authorList>
    </citation>
    <scope>NUCLEOTIDE SEQUENCE [LARGE SCALE GENOMIC DNA]</scope>
    <source>
        <strain evidence="1 2">DSM 19682</strain>
    </source>
</reference>
<accession>A0A0R1KLH8</accession>
<sequence length="163" mass="18380">MIGLILNEQLSKTSIDKIDLAANKLLLMTSQVIIPTGNADFGTLKSHFSAKTNIEVITNKNDFKDCGTLTDIYAASCQHPDMTDFLTMEPTHYRINQEVISTLADNQNSYAVTTTTNFYTIGHFQIQKADLVPYLKLENFELEKFITNELQCLPITFAKSDFE</sequence>
<dbReference type="RefSeq" id="WP_025024102.1">
    <property type="nucleotide sequence ID" value="NZ_AZDZ01000009.1"/>
</dbReference>
<proteinExistence type="predicted"/>
<gene>
    <name evidence="1" type="ORF">FD03_GL000232</name>
</gene>
<name>A0A0R1KLH8_9LACO</name>
<dbReference type="Proteomes" id="UP000051248">
    <property type="component" value="Unassembled WGS sequence"/>
</dbReference>
<dbReference type="AlphaFoldDB" id="A0A0R1KLH8"/>
<dbReference type="PATRIC" id="fig|1423775.4.peg.236"/>
<dbReference type="OrthoDB" id="2295851at2"/>
<organism evidence="1 2">
    <name type="scientific">Companilactobacillus nodensis DSM 19682 = JCM 14932 = NBRC 107160</name>
    <dbReference type="NCBI Taxonomy" id="1423775"/>
    <lineage>
        <taxon>Bacteria</taxon>
        <taxon>Bacillati</taxon>
        <taxon>Bacillota</taxon>
        <taxon>Bacilli</taxon>
        <taxon>Lactobacillales</taxon>
        <taxon>Lactobacillaceae</taxon>
        <taxon>Companilactobacillus</taxon>
    </lineage>
</organism>
<dbReference type="STRING" id="1423775.FD03_GL000232"/>
<comment type="caution">
    <text evidence="1">The sequence shown here is derived from an EMBL/GenBank/DDBJ whole genome shotgun (WGS) entry which is preliminary data.</text>
</comment>
<keyword evidence="2" id="KW-1185">Reference proteome</keyword>
<evidence type="ECO:0000313" key="1">
    <source>
        <dbReference type="EMBL" id="KRK80055.1"/>
    </source>
</evidence>
<evidence type="ECO:0000313" key="2">
    <source>
        <dbReference type="Proteomes" id="UP000051248"/>
    </source>
</evidence>